<protein>
    <submittedName>
        <fullName evidence="2">Putative ATP synthase F0, A subunit</fullName>
    </submittedName>
</protein>
<reference evidence="2 3" key="1">
    <citation type="journal article" date="2015" name="BMC Genomics">
        <title>Comparative genomics of Fructobacillus spp. and Leuconostoc spp. reveals niche-specific evolution of Fructobacillus spp.</title>
        <authorList>
            <person name="Endo A."/>
            <person name="Tanizawa Y."/>
            <person name="Tanaka N."/>
            <person name="Maeno S."/>
            <person name="Kumar H."/>
            <person name="Shiwa Y."/>
            <person name="Okada S."/>
            <person name="Yoshikawa H."/>
            <person name="Dicks L."/>
            <person name="Nakagawa J."/>
            <person name="Arita M."/>
        </authorList>
    </citation>
    <scope>NUCLEOTIDE SEQUENCE [LARGE SCALE GENOMIC DNA]</scope>
    <source>
        <strain evidence="2 3">JCM 12225</strain>
    </source>
</reference>
<feature type="transmembrane region" description="Helical" evidence="1">
    <location>
        <begin position="319"/>
        <end position="336"/>
    </location>
</feature>
<feature type="transmembrane region" description="Helical" evidence="1">
    <location>
        <begin position="82"/>
        <end position="102"/>
    </location>
</feature>
<dbReference type="AlphaFoldDB" id="A0A0K8MFY9"/>
<organism evidence="2 3">
    <name type="scientific">Fructobacillus ficulneus</name>
    <dbReference type="NCBI Taxonomy" id="157463"/>
    <lineage>
        <taxon>Bacteria</taxon>
        <taxon>Bacillati</taxon>
        <taxon>Bacillota</taxon>
        <taxon>Bacilli</taxon>
        <taxon>Lactobacillales</taxon>
        <taxon>Lactobacillaceae</taxon>
        <taxon>Fructobacillus</taxon>
    </lineage>
</organism>
<keyword evidence="1" id="KW-0812">Transmembrane</keyword>
<feature type="transmembrane region" description="Helical" evidence="1">
    <location>
        <begin position="288"/>
        <end position="307"/>
    </location>
</feature>
<dbReference type="RefSeq" id="WP_061992548.1">
    <property type="nucleotide sequence ID" value="NZ_DF967978.1"/>
</dbReference>
<feature type="transmembrane region" description="Helical" evidence="1">
    <location>
        <begin position="379"/>
        <end position="396"/>
    </location>
</feature>
<dbReference type="EMBL" id="DF967978">
    <property type="protein sequence ID" value="GAO99113.1"/>
    <property type="molecule type" value="Genomic_DNA"/>
</dbReference>
<evidence type="ECO:0000313" key="2">
    <source>
        <dbReference type="EMBL" id="GAO99113.1"/>
    </source>
</evidence>
<feature type="transmembrane region" description="Helical" evidence="1">
    <location>
        <begin position="520"/>
        <end position="539"/>
    </location>
</feature>
<dbReference type="STRING" id="157463.GCA_001047075_00018"/>
<feature type="transmembrane region" description="Helical" evidence="1">
    <location>
        <begin position="348"/>
        <end position="367"/>
    </location>
</feature>
<keyword evidence="1" id="KW-1133">Transmembrane helix</keyword>
<accession>A0A0K8MFY9</accession>
<feature type="transmembrane region" description="Helical" evidence="1">
    <location>
        <begin position="161"/>
        <end position="179"/>
    </location>
</feature>
<dbReference type="Proteomes" id="UP000253891">
    <property type="component" value="Unassembled WGS sequence"/>
</dbReference>
<proteinExistence type="predicted"/>
<feature type="transmembrane region" description="Helical" evidence="1">
    <location>
        <begin position="191"/>
        <end position="220"/>
    </location>
</feature>
<evidence type="ECO:0000256" key="1">
    <source>
        <dbReference type="SAM" id="Phobius"/>
    </source>
</evidence>
<feature type="transmembrane region" description="Helical" evidence="1">
    <location>
        <begin position="232"/>
        <end position="255"/>
    </location>
</feature>
<keyword evidence="3" id="KW-1185">Reference proteome</keyword>
<name>A0A0K8MFY9_9LACO</name>
<feature type="transmembrane region" description="Helical" evidence="1">
    <location>
        <begin position="137"/>
        <end position="154"/>
    </location>
</feature>
<gene>
    <name evidence="2" type="ORF">FFIC_010180</name>
</gene>
<keyword evidence="1" id="KW-0472">Membrane</keyword>
<feature type="transmembrane region" description="Helical" evidence="1">
    <location>
        <begin position="114"/>
        <end position="131"/>
    </location>
</feature>
<sequence length="541" mass="61743">MKTINQFKVKANENNHIFDLFLILILTIISVLPAFLHGYYNSSVDGIYHFARFENIASSLKSDTLPSLFNFNYAPINSYQGVAINAMYPWLDGLLFIVPRIVISNPLHAMEIGFFLLNFLTIFNMRLLAGSLSSNRWIIWLGVIVYEFNNFHLIDLYSRTALGECFGYAWMPLVVLGLLQLHQNKKSSPFILGLSLGMIANAHVLSLVLAVIFVLVFEILKNDVTLKVFKNALLSFFIFLAISSYSLFNIINIYVHSKIATPERGIVSVDLSSFLTSNFGNNMAEKTYWIYGLPLLVIQIVLTVILFKNMQSSNWRKWLIAADILFIISLNWWPWSIFVKTPISLLQFLSRLNLFIVLFLSIAIVMFFNEKKKVNKRNIILIGIIVCFVSLAGTYQNRLNYNGLQSNHYSLNADNYESILHSTSSFNDYIPLNKNGKKLNISNSKVPKQISGKSNQSVYKVDLDHESVVDFPVVTYQGFNYNIFIDGIRSKSLDTNQVSVKLSKGRHIIKIEAPYDRSSLLLFISILSISITILILFFLRF</sequence>
<dbReference type="OrthoDB" id="2257846at2"/>
<evidence type="ECO:0000313" key="3">
    <source>
        <dbReference type="Proteomes" id="UP000253891"/>
    </source>
</evidence>
<feature type="transmembrane region" description="Helical" evidence="1">
    <location>
        <begin position="20"/>
        <end position="40"/>
    </location>
</feature>